<evidence type="ECO:0000313" key="11">
    <source>
        <dbReference type="EMBL" id="RSH94792.1"/>
    </source>
</evidence>
<evidence type="ECO:0000313" key="12">
    <source>
        <dbReference type="Proteomes" id="UP000279259"/>
    </source>
</evidence>
<comment type="subcellular location">
    <subcellularLocation>
        <location evidence="1">Nucleus</location>
    </subcellularLocation>
</comment>
<keyword evidence="7" id="KW-0804">Transcription</keyword>
<feature type="compositionally biased region" description="Low complexity" evidence="10">
    <location>
        <begin position="457"/>
        <end position="466"/>
    </location>
</feature>
<keyword evidence="5" id="KW-0007">Acetylation</keyword>
<evidence type="ECO:0000256" key="1">
    <source>
        <dbReference type="ARBA" id="ARBA00004123"/>
    </source>
</evidence>
<dbReference type="GO" id="GO:0005634">
    <property type="term" value="C:nucleus"/>
    <property type="evidence" value="ECO:0007669"/>
    <property type="project" value="UniProtKB-SubCell"/>
</dbReference>
<gene>
    <name evidence="11" type="ORF">EHS25_004598</name>
</gene>
<evidence type="ECO:0000256" key="6">
    <source>
        <dbReference type="ARBA" id="ARBA00023015"/>
    </source>
</evidence>
<reference evidence="11 12" key="1">
    <citation type="submission" date="2018-11" db="EMBL/GenBank/DDBJ databases">
        <title>Genome sequence of Saitozyma podzolica DSM 27192.</title>
        <authorList>
            <person name="Aliyu H."/>
            <person name="Gorte O."/>
            <person name="Ochsenreither K."/>
        </authorList>
    </citation>
    <scope>NUCLEOTIDE SEQUENCE [LARGE SCALE GENOMIC DNA]</scope>
    <source>
        <strain evidence="11 12">DSM 27192</strain>
    </source>
</reference>
<feature type="region of interest" description="Disordered" evidence="10">
    <location>
        <begin position="321"/>
        <end position="417"/>
    </location>
</feature>
<evidence type="ECO:0000256" key="8">
    <source>
        <dbReference type="ARBA" id="ARBA00023242"/>
    </source>
</evidence>
<dbReference type="Pfam" id="PF08214">
    <property type="entry name" value="HAT_KAT11"/>
    <property type="match status" value="2"/>
</dbReference>
<dbReference type="PANTHER" id="PTHR31571">
    <property type="entry name" value="ALTERED INHERITANCE OF MITOCHONDRIA PROTEIN 6"/>
    <property type="match status" value="1"/>
</dbReference>
<dbReference type="InterPro" id="IPR013178">
    <property type="entry name" value="Histone_AcTrfase_Rtt109/CBP"/>
</dbReference>
<dbReference type="PANTHER" id="PTHR31571:SF2">
    <property type="entry name" value="HISTONE ACETYLTRANSFERASE RTT109"/>
    <property type="match status" value="1"/>
</dbReference>
<comment type="caution">
    <text evidence="11">The sequence shown here is derived from an EMBL/GenBank/DDBJ whole genome shotgun (WGS) entry which is preliminary data.</text>
</comment>
<evidence type="ECO:0000256" key="4">
    <source>
        <dbReference type="ARBA" id="ARBA00022763"/>
    </source>
</evidence>
<keyword evidence="8" id="KW-0539">Nucleus</keyword>
<evidence type="ECO:0000256" key="5">
    <source>
        <dbReference type="ARBA" id="ARBA00022990"/>
    </source>
</evidence>
<dbReference type="Proteomes" id="UP000279259">
    <property type="component" value="Unassembled WGS sequence"/>
</dbReference>
<feature type="compositionally biased region" description="Basic and acidic residues" evidence="10">
    <location>
        <begin position="396"/>
        <end position="411"/>
    </location>
</feature>
<dbReference type="GO" id="GO:0006974">
    <property type="term" value="P:DNA damage response"/>
    <property type="evidence" value="ECO:0007669"/>
    <property type="project" value="UniProtKB-KW"/>
</dbReference>
<feature type="region of interest" description="Disordered" evidence="10">
    <location>
        <begin position="65"/>
        <end position="122"/>
    </location>
</feature>
<comment type="catalytic activity">
    <reaction evidence="9">
        <text>L-lysyl-[histone] + acetyl-CoA = N(6)-acetyl-L-lysyl-[histone] + CoA + H(+)</text>
        <dbReference type="Rhea" id="RHEA:21992"/>
        <dbReference type="Rhea" id="RHEA-COMP:9845"/>
        <dbReference type="Rhea" id="RHEA-COMP:11338"/>
        <dbReference type="ChEBI" id="CHEBI:15378"/>
        <dbReference type="ChEBI" id="CHEBI:29969"/>
        <dbReference type="ChEBI" id="CHEBI:57287"/>
        <dbReference type="ChEBI" id="CHEBI:57288"/>
        <dbReference type="ChEBI" id="CHEBI:61930"/>
        <dbReference type="EC" id="2.3.1.48"/>
    </reaction>
    <physiologicalReaction direction="left-to-right" evidence="9">
        <dbReference type="Rhea" id="RHEA:21993"/>
    </physiologicalReaction>
</comment>
<dbReference type="EC" id="2.3.1.48" evidence="2"/>
<dbReference type="SMART" id="SM01250">
    <property type="entry name" value="KAT11"/>
    <property type="match status" value="1"/>
</dbReference>
<keyword evidence="6" id="KW-0805">Transcription regulation</keyword>
<dbReference type="STRING" id="1890683.A0A427YUN6"/>
<evidence type="ECO:0000256" key="9">
    <source>
        <dbReference type="ARBA" id="ARBA00048940"/>
    </source>
</evidence>
<evidence type="ECO:0000256" key="3">
    <source>
        <dbReference type="ARBA" id="ARBA00022679"/>
    </source>
</evidence>
<feature type="compositionally biased region" description="Low complexity" evidence="10">
    <location>
        <begin position="92"/>
        <end position="101"/>
    </location>
</feature>
<evidence type="ECO:0000256" key="7">
    <source>
        <dbReference type="ARBA" id="ARBA00023163"/>
    </source>
</evidence>
<dbReference type="OrthoDB" id="3361892at2759"/>
<organism evidence="11 12">
    <name type="scientific">Saitozyma podzolica</name>
    <dbReference type="NCBI Taxonomy" id="1890683"/>
    <lineage>
        <taxon>Eukaryota</taxon>
        <taxon>Fungi</taxon>
        <taxon>Dikarya</taxon>
        <taxon>Basidiomycota</taxon>
        <taxon>Agaricomycotina</taxon>
        <taxon>Tremellomycetes</taxon>
        <taxon>Tremellales</taxon>
        <taxon>Trimorphomycetaceae</taxon>
        <taxon>Saitozyma</taxon>
    </lineage>
</organism>
<evidence type="ECO:0000256" key="2">
    <source>
        <dbReference type="ARBA" id="ARBA00013184"/>
    </source>
</evidence>
<evidence type="ECO:0000256" key="10">
    <source>
        <dbReference type="SAM" id="MobiDB-lite"/>
    </source>
</evidence>
<protein>
    <recommendedName>
        <fullName evidence="2">histone acetyltransferase</fullName>
        <ecNumber evidence="2">2.3.1.48</ecNumber>
    </recommendedName>
</protein>
<proteinExistence type="predicted"/>
<feature type="region of interest" description="Disordered" evidence="10">
    <location>
        <begin position="456"/>
        <end position="481"/>
    </location>
</feature>
<dbReference type="PROSITE" id="PS51728">
    <property type="entry name" value="RTT109_HAT"/>
    <property type="match status" value="1"/>
</dbReference>
<dbReference type="InterPro" id="IPR051236">
    <property type="entry name" value="HAT_RTT109-like"/>
</dbReference>
<keyword evidence="12" id="KW-1185">Reference proteome</keyword>
<keyword evidence="4" id="KW-0227">DNA damage</keyword>
<dbReference type="InterPro" id="IPR016849">
    <property type="entry name" value="Rtt109"/>
</dbReference>
<dbReference type="GO" id="GO:0006355">
    <property type="term" value="P:regulation of DNA-templated transcription"/>
    <property type="evidence" value="ECO:0007669"/>
    <property type="project" value="InterPro"/>
</dbReference>
<feature type="compositionally biased region" description="Low complexity" evidence="10">
    <location>
        <begin position="324"/>
        <end position="350"/>
    </location>
</feature>
<accession>A0A427YUN6</accession>
<name>A0A427YUN6_9TREE</name>
<dbReference type="EMBL" id="RSCD01000002">
    <property type="protein sequence ID" value="RSH94792.1"/>
    <property type="molecule type" value="Genomic_DNA"/>
</dbReference>
<dbReference type="GO" id="GO:0032931">
    <property type="term" value="F:histone H3K56 acetyltransferase activity"/>
    <property type="evidence" value="ECO:0007669"/>
    <property type="project" value="TreeGrafter"/>
</dbReference>
<feature type="compositionally biased region" description="Polar residues" evidence="10">
    <location>
        <begin position="70"/>
        <end position="88"/>
    </location>
</feature>
<feature type="region of interest" description="Disordered" evidence="10">
    <location>
        <begin position="251"/>
        <end position="274"/>
    </location>
</feature>
<sequence>MSKRESLRDHLIAALSSLPNSTPLHLYVLASSPRRTKDIFPHTTHPPRCFQTDYLVLVGADLDGPVKPSGETSSTAMDSGSTDPTISAPNVAPGDSTSASASGGGPEGLALPAEPPAGPGPGKMVLTSAISAHLYTFPSSGSSILYISKVDSSAQGPALPLTRKLVSSFIAYHLDPATRPTARVRVQLFARSQGQYLFPNSAAGKKSLGGLRLCGWWKGVYEEAVREVVKKYEKRTSVSATVSALASASTSEGGVYGSSEEDHGSGSGSGSKSGSELGLGIRLAYLLPSYSAGEAAGMLGPPRQALPEGISWIYEPPFTTPVVSPSTSSSSGASASASDPPSLAALIPSLPDDPKTRFLEELVDGSPHRPPPNPAARNTRSDRDGPPSPKKRGGLSKKEREAAEDEAERKHASAALSKVSKEEFWERMGFRQECASGDVTGFFTAEVVSPTIHTAHSHSNSLLSSADTHTGERSTDDPVTGTVPVDPPPTPDHALPHEIVDRLLTALLNTDFANQSFAVDGSAAWARSAKEVVSDEIGLQGWGGVITSVEANALG</sequence>
<keyword evidence="3" id="KW-0808">Transferase</keyword>
<dbReference type="AlphaFoldDB" id="A0A427YUN6"/>